<sequence length="116" mass="12634">MKKHGHPDIATALNNLADTCYLQGALEEAERLQRELWSFQRERLGDGHPQTLKVMGILLPVTLTAQGRFAEAMGLCSEAGSQMDEHLGEMHPHTIAAAALREVLAAHALYSAPPPI</sequence>
<evidence type="ECO:0000313" key="2">
    <source>
        <dbReference type="Proteomes" id="UP000013827"/>
    </source>
</evidence>
<reference evidence="1" key="2">
    <citation type="submission" date="2024-10" db="UniProtKB">
        <authorList>
            <consortium name="EnsemblProtists"/>
        </authorList>
    </citation>
    <scope>IDENTIFICATION</scope>
</reference>
<evidence type="ECO:0000313" key="1">
    <source>
        <dbReference type="EnsemblProtists" id="EOD13404"/>
    </source>
</evidence>
<organism evidence="1 2">
    <name type="scientific">Emiliania huxleyi (strain CCMP1516)</name>
    <dbReference type="NCBI Taxonomy" id="280463"/>
    <lineage>
        <taxon>Eukaryota</taxon>
        <taxon>Haptista</taxon>
        <taxon>Haptophyta</taxon>
        <taxon>Prymnesiophyceae</taxon>
        <taxon>Isochrysidales</taxon>
        <taxon>Noelaerhabdaceae</taxon>
        <taxon>Emiliania</taxon>
    </lineage>
</organism>
<dbReference type="STRING" id="2903.R1DXH9"/>
<dbReference type="EnsemblProtists" id="EOD13404">
    <property type="protein sequence ID" value="EOD13404"/>
    <property type="gene ID" value="EMIHUDRAFT_246833"/>
</dbReference>
<dbReference type="Proteomes" id="UP000013827">
    <property type="component" value="Unassembled WGS sequence"/>
</dbReference>
<protein>
    <recommendedName>
        <fullName evidence="3">Kinesin light chain</fullName>
    </recommendedName>
</protein>
<dbReference type="Gene3D" id="1.25.40.10">
    <property type="entry name" value="Tetratricopeptide repeat domain"/>
    <property type="match status" value="1"/>
</dbReference>
<keyword evidence="2" id="KW-1185">Reference proteome</keyword>
<dbReference type="KEGG" id="ehx:EMIHUDRAFT_246833"/>
<name>A0A0D3IQ69_EMIH1</name>
<dbReference type="InterPro" id="IPR011990">
    <property type="entry name" value="TPR-like_helical_dom_sf"/>
</dbReference>
<dbReference type="PaxDb" id="2903-EOD13404"/>
<dbReference type="GeneID" id="17259556"/>
<dbReference type="Pfam" id="PF13374">
    <property type="entry name" value="TPR_10"/>
    <property type="match status" value="1"/>
</dbReference>
<proteinExistence type="predicted"/>
<reference evidence="2" key="1">
    <citation type="journal article" date="2013" name="Nature">
        <title>Pan genome of the phytoplankton Emiliania underpins its global distribution.</title>
        <authorList>
            <person name="Read B.A."/>
            <person name="Kegel J."/>
            <person name="Klute M.J."/>
            <person name="Kuo A."/>
            <person name="Lefebvre S.C."/>
            <person name="Maumus F."/>
            <person name="Mayer C."/>
            <person name="Miller J."/>
            <person name="Monier A."/>
            <person name="Salamov A."/>
            <person name="Young J."/>
            <person name="Aguilar M."/>
            <person name="Claverie J.M."/>
            <person name="Frickenhaus S."/>
            <person name="Gonzalez K."/>
            <person name="Herman E.K."/>
            <person name="Lin Y.C."/>
            <person name="Napier J."/>
            <person name="Ogata H."/>
            <person name="Sarno A.F."/>
            <person name="Shmutz J."/>
            <person name="Schroeder D."/>
            <person name="de Vargas C."/>
            <person name="Verret F."/>
            <person name="von Dassow P."/>
            <person name="Valentin K."/>
            <person name="Van de Peer Y."/>
            <person name="Wheeler G."/>
            <person name="Dacks J.B."/>
            <person name="Delwiche C.F."/>
            <person name="Dyhrman S.T."/>
            <person name="Glockner G."/>
            <person name="John U."/>
            <person name="Richards T."/>
            <person name="Worden A.Z."/>
            <person name="Zhang X."/>
            <person name="Grigoriev I.V."/>
            <person name="Allen A.E."/>
            <person name="Bidle K."/>
            <person name="Borodovsky M."/>
            <person name="Bowler C."/>
            <person name="Brownlee C."/>
            <person name="Cock J.M."/>
            <person name="Elias M."/>
            <person name="Gladyshev V.N."/>
            <person name="Groth M."/>
            <person name="Guda C."/>
            <person name="Hadaegh A."/>
            <person name="Iglesias-Rodriguez M.D."/>
            <person name="Jenkins J."/>
            <person name="Jones B.M."/>
            <person name="Lawson T."/>
            <person name="Leese F."/>
            <person name="Lindquist E."/>
            <person name="Lobanov A."/>
            <person name="Lomsadze A."/>
            <person name="Malik S.B."/>
            <person name="Marsh M.E."/>
            <person name="Mackinder L."/>
            <person name="Mock T."/>
            <person name="Mueller-Roeber B."/>
            <person name="Pagarete A."/>
            <person name="Parker M."/>
            <person name="Probert I."/>
            <person name="Quesneville H."/>
            <person name="Raines C."/>
            <person name="Rensing S.A."/>
            <person name="Riano-Pachon D.M."/>
            <person name="Richier S."/>
            <person name="Rokitta S."/>
            <person name="Shiraiwa Y."/>
            <person name="Soanes D.M."/>
            <person name="van der Giezen M."/>
            <person name="Wahlund T.M."/>
            <person name="Williams B."/>
            <person name="Wilson W."/>
            <person name="Wolfe G."/>
            <person name="Wurch L.L."/>
        </authorList>
    </citation>
    <scope>NUCLEOTIDE SEQUENCE</scope>
</reference>
<accession>A0A0D3IQ69</accession>
<dbReference type="AlphaFoldDB" id="A0A0D3IQ69"/>
<dbReference type="SUPFAM" id="SSF48452">
    <property type="entry name" value="TPR-like"/>
    <property type="match status" value="1"/>
</dbReference>
<dbReference type="HOGENOM" id="CLU_2101534_0_0_1"/>
<evidence type="ECO:0008006" key="3">
    <source>
        <dbReference type="Google" id="ProtNLM"/>
    </source>
</evidence>
<dbReference type="RefSeq" id="XP_005765833.1">
    <property type="nucleotide sequence ID" value="XM_005765776.1"/>
</dbReference>